<keyword evidence="1" id="KW-0472">Membrane</keyword>
<organism evidence="2 3">
    <name type="scientific">Kocuria dechangensis</name>
    <dbReference type="NCBI Taxonomy" id="1176249"/>
    <lineage>
        <taxon>Bacteria</taxon>
        <taxon>Bacillati</taxon>
        <taxon>Actinomycetota</taxon>
        <taxon>Actinomycetes</taxon>
        <taxon>Micrococcales</taxon>
        <taxon>Micrococcaceae</taxon>
        <taxon>Kocuria</taxon>
    </lineage>
</organism>
<dbReference type="RefSeq" id="WP_188534261.1">
    <property type="nucleotide sequence ID" value="NZ_BMEQ01000002.1"/>
</dbReference>
<sequence length="151" mass="16334">MSLQQFFDDHRPATTDDPVRVFPAVARTPRLPEPRWWNNPLGVMPVTVTVAVTLTLLPGLPAFTGLVAMVISLALTVAGAISYFSWPDSRDAAVAEGAWVARQSGYRISVHGDDLRWIDQHGTVKSATVVRGEAGWDLVLTGKDAAGSFSF</sequence>
<keyword evidence="1" id="KW-1133">Transmembrane helix</keyword>
<proteinExistence type="predicted"/>
<dbReference type="Proteomes" id="UP000638848">
    <property type="component" value="Unassembled WGS sequence"/>
</dbReference>
<evidence type="ECO:0000256" key="1">
    <source>
        <dbReference type="SAM" id="Phobius"/>
    </source>
</evidence>
<keyword evidence="3" id="KW-1185">Reference proteome</keyword>
<reference evidence="2" key="2">
    <citation type="submission" date="2020-09" db="EMBL/GenBank/DDBJ databases">
        <authorList>
            <person name="Sun Q."/>
            <person name="Zhou Y."/>
        </authorList>
    </citation>
    <scope>NUCLEOTIDE SEQUENCE</scope>
    <source>
        <strain evidence="2">CGMCC 1.12187</strain>
    </source>
</reference>
<feature type="transmembrane region" description="Helical" evidence="1">
    <location>
        <begin position="36"/>
        <end position="57"/>
    </location>
</feature>
<feature type="transmembrane region" description="Helical" evidence="1">
    <location>
        <begin position="63"/>
        <end position="84"/>
    </location>
</feature>
<evidence type="ECO:0000313" key="3">
    <source>
        <dbReference type="Proteomes" id="UP000638848"/>
    </source>
</evidence>
<comment type="caution">
    <text evidence="2">The sequence shown here is derived from an EMBL/GenBank/DDBJ whole genome shotgun (WGS) entry which is preliminary data.</text>
</comment>
<accession>A0A917GHP1</accession>
<gene>
    <name evidence="2" type="ORF">GCM10011374_05000</name>
</gene>
<name>A0A917GHP1_9MICC</name>
<dbReference type="AlphaFoldDB" id="A0A917GHP1"/>
<dbReference type="EMBL" id="BMEQ01000002">
    <property type="protein sequence ID" value="GGG45710.1"/>
    <property type="molecule type" value="Genomic_DNA"/>
</dbReference>
<protein>
    <submittedName>
        <fullName evidence="2">Uncharacterized protein</fullName>
    </submittedName>
</protein>
<reference evidence="2" key="1">
    <citation type="journal article" date="2014" name="Int. J. Syst. Evol. Microbiol.">
        <title>Complete genome sequence of Corynebacterium casei LMG S-19264T (=DSM 44701T), isolated from a smear-ripened cheese.</title>
        <authorList>
            <consortium name="US DOE Joint Genome Institute (JGI-PGF)"/>
            <person name="Walter F."/>
            <person name="Albersmeier A."/>
            <person name="Kalinowski J."/>
            <person name="Ruckert C."/>
        </authorList>
    </citation>
    <scope>NUCLEOTIDE SEQUENCE</scope>
    <source>
        <strain evidence="2">CGMCC 1.12187</strain>
    </source>
</reference>
<keyword evidence="1" id="KW-0812">Transmembrane</keyword>
<evidence type="ECO:0000313" key="2">
    <source>
        <dbReference type="EMBL" id="GGG45710.1"/>
    </source>
</evidence>